<dbReference type="GO" id="GO:0016787">
    <property type="term" value="F:hydrolase activity"/>
    <property type="evidence" value="ECO:0007669"/>
    <property type="project" value="UniProtKB-KW"/>
</dbReference>
<organism evidence="12">
    <name type="scientific">mine drainage metagenome</name>
    <dbReference type="NCBI Taxonomy" id="410659"/>
    <lineage>
        <taxon>unclassified sequences</taxon>
        <taxon>metagenomes</taxon>
        <taxon>ecological metagenomes</taxon>
    </lineage>
</organism>
<dbReference type="AlphaFoldDB" id="A0A1J5PKS3"/>
<evidence type="ECO:0000256" key="4">
    <source>
        <dbReference type="ARBA" id="ARBA00022692"/>
    </source>
</evidence>
<comment type="caution">
    <text evidence="12">The sequence shown here is derived from an EMBL/GenBank/DDBJ whole genome shotgun (WGS) entry which is preliminary data.</text>
</comment>
<evidence type="ECO:0000256" key="5">
    <source>
        <dbReference type="ARBA" id="ARBA00022741"/>
    </source>
</evidence>
<keyword evidence="10" id="KW-0472">Membrane</keyword>
<evidence type="ECO:0000256" key="9">
    <source>
        <dbReference type="ARBA" id="ARBA00023065"/>
    </source>
</evidence>
<dbReference type="EMBL" id="MLJW01006982">
    <property type="protein sequence ID" value="OIQ65891.1"/>
    <property type="molecule type" value="Genomic_DNA"/>
</dbReference>
<dbReference type="InterPro" id="IPR003820">
    <property type="entry name" value="KdpC"/>
</dbReference>
<feature type="region of interest" description="Disordered" evidence="11">
    <location>
        <begin position="66"/>
        <end position="94"/>
    </location>
</feature>
<proteinExistence type="inferred from homology"/>
<dbReference type="NCBIfam" id="NF001454">
    <property type="entry name" value="PRK00315.1"/>
    <property type="match status" value="1"/>
</dbReference>
<keyword evidence="7" id="KW-0630">Potassium</keyword>
<dbReference type="Pfam" id="PF02669">
    <property type="entry name" value="KdpC"/>
    <property type="match status" value="1"/>
</dbReference>
<keyword evidence="3" id="KW-0633">Potassium transport</keyword>
<evidence type="ECO:0000256" key="2">
    <source>
        <dbReference type="ARBA" id="ARBA00022475"/>
    </source>
</evidence>
<evidence type="ECO:0000313" key="12">
    <source>
        <dbReference type="EMBL" id="OIQ65891.1"/>
    </source>
</evidence>
<accession>A0A1J5PKS3</accession>
<dbReference type="GO" id="GO:0008556">
    <property type="term" value="F:P-type potassium transmembrane transporter activity"/>
    <property type="evidence" value="ECO:0007669"/>
    <property type="project" value="InterPro"/>
</dbReference>
<dbReference type="NCBIfam" id="TIGR00681">
    <property type="entry name" value="kdpC"/>
    <property type="match status" value="1"/>
</dbReference>
<reference evidence="12" key="1">
    <citation type="submission" date="2016-10" db="EMBL/GenBank/DDBJ databases">
        <title>Sequence of Gallionella enrichment culture.</title>
        <authorList>
            <person name="Poehlein A."/>
            <person name="Muehling M."/>
            <person name="Daniel R."/>
        </authorList>
    </citation>
    <scope>NUCLEOTIDE SEQUENCE</scope>
</reference>
<keyword evidence="1" id="KW-0813">Transport</keyword>
<dbReference type="EC" id="3.6.3.12" evidence="12"/>
<evidence type="ECO:0000256" key="6">
    <source>
        <dbReference type="ARBA" id="ARBA00022840"/>
    </source>
</evidence>
<evidence type="ECO:0000256" key="8">
    <source>
        <dbReference type="ARBA" id="ARBA00022989"/>
    </source>
</evidence>
<keyword evidence="8" id="KW-1133">Transmembrane helix</keyword>
<keyword evidence="4" id="KW-0812">Transmembrane</keyword>
<evidence type="ECO:0000256" key="1">
    <source>
        <dbReference type="ARBA" id="ARBA00022448"/>
    </source>
</evidence>
<dbReference type="PIRSF" id="PIRSF001296">
    <property type="entry name" value="K_ATPase_KdpC"/>
    <property type="match status" value="1"/>
</dbReference>
<gene>
    <name evidence="12" type="primary">kdpC_15</name>
    <name evidence="12" type="ORF">GALL_525460</name>
</gene>
<dbReference type="PANTHER" id="PTHR30042">
    <property type="entry name" value="POTASSIUM-TRANSPORTING ATPASE C CHAIN"/>
    <property type="match status" value="1"/>
</dbReference>
<evidence type="ECO:0000256" key="10">
    <source>
        <dbReference type="ARBA" id="ARBA00023136"/>
    </source>
</evidence>
<evidence type="ECO:0000256" key="3">
    <source>
        <dbReference type="ARBA" id="ARBA00022538"/>
    </source>
</evidence>
<keyword evidence="5" id="KW-0547">Nucleotide-binding</keyword>
<dbReference type="GO" id="GO:0016020">
    <property type="term" value="C:membrane"/>
    <property type="evidence" value="ECO:0007669"/>
    <property type="project" value="InterPro"/>
</dbReference>
<keyword evidence="6" id="KW-0067">ATP-binding</keyword>
<dbReference type="PANTHER" id="PTHR30042:SF2">
    <property type="entry name" value="POTASSIUM-TRANSPORTING ATPASE KDPC SUBUNIT"/>
    <property type="match status" value="1"/>
</dbReference>
<name>A0A1J5PKS3_9ZZZZ</name>
<evidence type="ECO:0000256" key="7">
    <source>
        <dbReference type="ARBA" id="ARBA00022958"/>
    </source>
</evidence>
<keyword evidence="12" id="KW-0378">Hydrolase</keyword>
<keyword evidence="2" id="KW-1003">Cell membrane</keyword>
<keyword evidence="9" id="KW-0406">Ion transport</keyword>
<sequence>MLTVLRPAIVSTILFTLLLGIAYPLAVTGLGQALFPWQASGSLVRSGGQVVGSALLGQNFARPEYLRPRPSAAGTDGYDASASSGSNLGPLNPDLIKRESDTAKALAADRPGAPIPADALTTSASGLDPHITPEYAAFQVERLARARGVKPGQIQAVIAANTQGRTLGILGQPRVNVLKVNLALDARYPVRHAPAA</sequence>
<dbReference type="HAMAP" id="MF_00276">
    <property type="entry name" value="KdpC"/>
    <property type="match status" value="1"/>
</dbReference>
<protein>
    <submittedName>
        <fullName evidence="12">Potassium-transporting ATPase C chain</fullName>
        <ecNumber evidence="12">3.6.3.12</ecNumber>
    </submittedName>
</protein>
<evidence type="ECO:0000256" key="11">
    <source>
        <dbReference type="SAM" id="MobiDB-lite"/>
    </source>
</evidence>
<dbReference type="GO" id="GO:0005524">
    <property type="term" value="F:ATP binding"/>
    <property type="evidence" value="ECO:0007669"/>
    <property type="project" value="UniProtKB-KW"/>
</dbReference>